<gene>
    <name evidence="1" type="ORF">JT25_005020</name>
</gene>
<evidence type="ECO:0000313" key="1">
    <source>
        <dbReference type="EMBL" id="AMK75854.1"/>
    </source>
</evidence>
<dbReference type="EMBL" id="CP014476">
    <property type="protein sequence ID" value="AMK75854.1"/>
    <property type="molecule type" value="Genomic_DNA"/>
</dbReference>
<keyword evidence="2" id="KW-1185">Reference proteome</keyword>
<protein>
    <submittedName>
        <fullName evidence="1">Uncharacterized protein</fullName>
    </submittedName>
</protein>
<reference evidence="1 2" key="1">
    <citation type="journal article" date="2015" name="Environ. Microbiol.">
        <title>Methane oxidation coupled to nitrate reduction under hypoxia by the Gammaproteobacterium Methylomonas denitrificans, sp. nov. type strain FJG1.</title>
        <authorList>
            <person name="Kits K.D."/>
            <person name="Klotz M.G."/>
            <person name="Stein L.Y."/>
        </authorList>
    </citation>
    <scope>NUCLEOTIDE SEQUENCE [LARGE SCALE GENOMIC DNA]</scope>
    <source>
        <strain evidence="1 2">FJG1</strain>
    </source>
</reference>
<organism evidence="1 2">
    <name type="scientific">Methylomonas denitrificans</name>
    <dbReference type="NCBI Taxonomy" id="1538553"/>
    <lineage>
        <taxon>Bacteria</taxon>
        <taxon>Pseudomonadati</taxon>
        <taxon>Pseudomonadota</taxon>
        <taxon>Gammaproteobacteria</taxon>
        <taxon>Methylococcales</taxon>
        <taxon>Methylococcaceae</taxon>
        <taxon>Methylomonas</taxon>
    </lineage>
</organism>
<dbReference type="AlphaFoldDB" id="A0A126T2B6"/>
<accession>A0A126T2B6</accession>
<dbReference type="KEGG" id="mdn:JT25_005020"/>
<proteinExistence type="predicted"/>
<dbReference type="STRING" id="1538553.JT25_005020"/>
<evidence type="ECO:0000313" key="2">
    <source>
        <dbReference type="Proteomes" id="UP000030512"/>
    </source>
</evidence>
<sequence>MLSLKQKFTWCSGESLFCVRFCQASLKKQTKTLVNLMAGAKIVFGADAKYWLEIYSFFCLARKNLAYVVAVGRVQNRYHVSKIFNSGESLFLPKDFLSFPTAKNREKPSYRLCLRHLDSPTSANSAQQKVEI</sequence>
<dbReference type="Proteomes" id="UP000030512">
    <property type="component" value="Chromosome"/>
</dbReference>
<name>A0A126T2B6_9GAMM</name>